<accession>A0ABZ3F1D5</accession>
<dbReference type="PROSITE" id="PS50932">
    <property type="entry name" value="HTH_LACI_2"/>
    <property type="match status" value="1"/>
</dbReference>
<keyword evidence="6" id="KW-1185">Reference proteome</keyword>
<dbReference type="CDD" id="cd01392">
    <property type="entry name" value="HTH_LacI"/>
    <property type="match status" value="1"/>
</dbReference>
<dbReference type="Pfam" id="PF00356">
    <property type="entry name" value="LacI"/>
    <property type="match status" value="1"/>
</dbReference>
<dbReference type="InterPro" id="IPR010982">
    <property type="entry name" value="Lambda_DNA-bd_dom_sf"/>
</dbReference>
<evidence type="ECO:0000313" key="5">
    <source>
        <dbReference type="EMBL" id="XAH75403.1"/>
    </source>
</evidence>
<evidence type="ECO:0000259" key="4">
    <source>
        <dbReference type="PROSITE" id="PS50932"/>
    </source>
</evidence>
<dbReference type="SMART" id="SM00354">
    <property type="entry name" value="HTH_LACI"/>
    <property type="match status" value="1"/>
</dbReference>
<gene>
    <name evidence="5" type="ORF">V6984_06505</name>
</gene>
<sequence>MKNKITIRDVAREAGVSIATVSYVLNERTDMRISEQTRKKVLQVINLLDYTPNQSAQALATNRNRMIALYLTPDASVLNKAEQMCFIHFLSSFLHEKNYDLIYLSDNYTEQFDNADAIIGYDLSAEYFHRIGDVNFSPLLAVDCFIEDPLFFQINSDYGRIAGEASLFFRGEPYILYTLKTPNIQKQHYLENAFPEVRYVEDFRELNNTDGENILVTDQTLQKLLENHPSLYYAPSMSAEKAEALITCVEYALLRTPLKQHNILI</sequence>
<reference evidence="5 6" key="1">
    <citation type="submission" date="2024-02" db="EMBL/GenBank/DDBJ databases">
        <title>Bacterial strain from lacustrine sediment.</title>
        <authorList>
            <person name="Petit C."/>
            <person name="Fadhlaoui K."/>
        </authorList>
    </citation>
    <scope>NUCLEOTIDE SEQUENCE [LARGE SCALE GENOMIC DNA]</scope>
    <source>
        <strain evidence="5 6">IPX-CK</strain>
    </source>
</reference>
<dbReference type="EMBL" id="CP146256">
    <property type="protein sequence ID" value="XAH75403.1"/>
    <property type="molecule type" value="Genomic_DNA"/>
</dbReference>
<dbReference type="PRINTS" id="PR00036">
    <property type="entry name" value="HTHLACI"/>
</dbReference>
<evidence type="ECO:0000256" key="3">
    <source>
        <dbReference type="ARBA" id="ARBA00023163"/>
    </source>
</evidence>
<evidence type="ECO:0000313" key="6">
    <source>
        <dbReference type="Proteomes" id="UP001451571"/>
    </source>
</evidence>
<dbReference type="PANTHER" id="PTHR30146">
    <property type="entry name" value="LACI-RELATED TRANSCRIPTIONAL REPRESSOR"/>
    <property type="match status" value="1"/>
</dbReference>
<protein>
    <submittedName>
        <fullName evidence="5">LacI family DNA-binding transcriptional regulator</fullName>
    </submittedName>
</protein>
<dbReference type="Gene3D" id="1.10.260.40">
    <property type="entry name" value="lambda repressor-like DNA-binding domains"/>
    <property type="match status" value="1"/>
</dbReference>
<dbReference type="Proteomes" id="UP001451571">
    <property type="component" value="Chromosome"/>
</dbReference>
<dbReference type="PROSITE" id="PS00356">
    <property type="entry name" value="HTH_LACI_1"/>
    <property type="match status" value="1"/>
</dbReference>
<evidence type="ECO:0000256" key="1">
    <source>
        <dbReference type="ARBA" id="ARBA00023015"/>
    </source>
</evidence>
<dbReference type="SUPFAM" id="SSF47413">
    <property type="entry name" value="lambda repressor-like DNA-binding domains"/>
    <property type="match status" value="1"/>
</dbReference>
<keyword evidence="2 5" id="KW-0238">DNA-binding</keyword>
<name>A0ABZ3F1D5_9FIRM</name>
<dbReference type="InterPro" id="IPR000843">
    <property type="entry name" value="HTH_LacI"/>
</dbReference>
<feature type="domain" description="HTH lacI-type" evidence="4">
    <location>
        <begin position="5"/>
        <end position="61"/>
    </location>
</feature>
<proteinExistence type="predicted"/>
<dbReference type="RefSeq" id="WP_342758964.1">
    <property type="nucleotide sequence ID" value="NZ_CP146256.1"/>
</dbReference>
<evidence type="ECO:0000256" key="2">
    <source>
        <dbReference type="ARBA" id="ARBA00023125"/>
    </source>
</evidence>
<dbReference type="GO" id="GO:0003677">
    <property type="term" value="F:DNA binding"/>
    <property type="evidence" value="ECO:0007669"/>
    <property type="project" value="UniProtKB-KW"/>
</dbReference>
<dbReference type="PANTHER" id="PTHR30146:SF24">
    <property type="entry name" value="XYLOSE OPERON REGULATORY PROTEIN"/>
    <property type="match status" value="1"/>
</dbReference>
<keyword evidence="3" id="KW-0804">Transcription</keyword>
<keyword evidence="1" id="KW-0805">Transcription regulation</keyword>
<organism evidence="5 6">
    <name type="scientific">Kineothrix sedimenti</name>
    <dbReference type="NCBI Taxonomy" id="3123317"/>
    <lineage>
        <taxon>Bacteria</taxon>
        <taxon>Bacillati</taxon>
        <taxon>Bacillota</taxon>
        <taxon>Clostridia</taxon>
        <taxon>Lachnospirales</taxon>
        <taxon>Lachnospiraceae</taxon>
        <taxon>Kineothrix</taxon>
    </lineage>
</organism>